<reference evidence="7 8" key="1">
    <citation type="submission" date="2018-02" db="EMBL/GenBank/DDBJ databases">
        <title>Complete genome sequence of Streptomyces dengpaensis, the producer of angucyclines.</title>
        <authorList>
            <person name="Yumei L."/>
        </authorList>
    </citation>
    <scope>NUCLEOTIDE SEQUENCE [LARGE SCALE GENOMIC DNA]</scope>
    <source>
        <strain evidence="7 8">XZHG99</strain>
    </source>
</reference>
<keyword evidence="5 6" id="KW-0472">Membrane</keyword>
<dbReference type="InterPro" id="IPR036259">
    <property type="entry name" value="MFS_trans_sf"/>
</dbReference>
<gene>
    <name evidence="7" type="ORF">C4B68_01195</name>
</gene>
<feature type="transmembrane region" description="Helical" evidence="6">
    <location>
        <begin position="306"/>
        <end position="324"/>
    </location>
</feature>
<keyword evidence="8" id="KW-1185">Reference proteome</keyword>
<keyword evidence="2" id="KW-1003">Cell membrane</keyword>
<feature type="transmembrane region" description="Helical" evidence="6">
    <location>
        <begin position="277"/>
        <end position="299"/>
    </location>
</feature>
<feature type="transmembrane region" description="Helical" evidence="6">
    <location>
        <begin position="394"/>
        <end position="412"/>
    </location>
</feature>
<feature type="transmembrane region" description="Helical" evidence="6">
    <location>
        <begin position="96"/>
        <end position="115"/>
    </location>
</feature>
<protein>
    <submittedName>
        <fullName evidence="7">MFS transporter</fullName>
    </submittedName>
</protein>
<comment type="subcellular location">
    <subcellularLocation>
        <location evidence="1">Cell membrane</location>
        <topology evidence="1">Multi-pass membrane protein</topology>
    </subcellularLocation>
</comment>
<dbReference type="PANTHER" id="PTHR23513:SF11">
    <property type="entry name" value="STAPHYLOFERRIN A TRANSPORTER"/>
    <property type="match status" value="1"/>
</dbReference>
<accession>A0ABM6SJ35</accession>
<evidence type="ECO:0000313" key="7">
    <source>
        <dbReference type="EMBL" id="AVH54665.1"/>
    </source>
</evidence>
<dbReference type="SUPFAM" id="SSF103473">
    <property type="entry name" value="MFS general substrate transporter"/>
    <property type="match status" value="1"/>
</dbReference>
<name>A0ABM6SJ35_9ACTN</name>
<dbReference type="InterPro" id="IPR011701">
    <property type="entry name" value="MFS"/>
</dbReference>
<keyword evidence="4 6" id="KW-1133">Transmembrane helix</keyword>
<evidence type="ECO:0000313" key="8">
    <source>
        <dbReference type="Proteomes" id="UP000238413"/>
    </source>
</evidence>
<sequence>MTTDATDAPERPAPDRPVAELIRNAAYWRWVAATMLHRLPPIMAPFALVLASTHYTGSPAVGGMLVGFTTVPCILIAPLFSRLLERLGRERWTPRVLAAGGVARLGVAGGFVVHAPLWTLFVLSLIGNMATFGVGGAIRTLLRTTVPQRLIGSALSLDAVLVELIVIGAPFVVVVCALFSPAYALAAMGAAMLAAALLLWPKPSDAAVLQDANEATGKPEKEDDGIAPGLPDSVGVWRNPTFLFWALVTMAFGHFLGTAEVGALPRVTLDGGGATEAAVLTAVLGGASALAGLVYAWYATRIGIGLTVRAVVLLLTMTAATLVIATVSGWWGLVAGFALLGLCAAPLNSVMTEAPGYVVPQSRMSEAFTILVAAQSIGYAFAGALLAGVSVHHMLLLGPATAVVALAAAVVLRPARARAALAAAAR</sequence>
<keyword evidence="3 6" id="KW-0812">Transmembrane</keyword>
<dbReference type="PANTHER" id="PTHR23513">
    <property type="entry name" value="INTEGRAL MEMBRANE EFFLUX PROTEIN-RELATED"/>
    <property type="match status" value="1"/>
</dbReference>
<dbReference type="Proteomes" id="UP000238413">
    <property type="component" value="Chromosome"/>
</dbReference>
<feature type="transmembrane region" description="Helical" evidence="6">
    <location>
        <begin position="154"/>
        <end position="175"/>
    </location>
</feature>
<organism evidence="7 8">
    <name type="scientific">Streptomyces dengpaensis</name>
    <dbReference type="NCBI Taxonomy" id="2049881"/>
    <lineage>
        <taxon>Bacteria</taxon>
        <taxon>Bacillati</taxon>
        <taxon>Actinomycetota</taxon>
        <taxon>Actinomycetes</taxon>
        <taxon>Kitasatosporales</taxon>
        <taxon>Streptomycetaceae</taxon>
        <taxon>Streptomyces</taxon>
    </lineage>
</organism>
<feature type="transmembrane region" description="Helical" evidence="6">
    <location>
        <begin position="242"/>
        <end position="265"/>
    </location>
</feature>
<evidence type="ECO:0000256" key="2">
    <source>
        <dbReference type="ARBA" id="ARBA00022475"/>
    </source>
</evidence>
<feature type="transmembrane region" description="Helical" evidence="6">
    <location>
        <begin position="63"/>
        <end position="84"/>
    </location>
</feature>
<dbReference type="RefSeq" id="WP_099505110.1">
    <property type="nucleotide sequence ID" value="NZ_CP026652.1"/>
</dbReference>
<feature type="transmembrane region" description="Helical" evidence="6">
    <location>
        <begin position="121"/>
        <end position="142"/>
    </location>
</feature>
<dbReference type="Pfam" id="PF07690">
    <property type="entry name" value="MFS_1"/>
    <property type="match status" value="1"/>
</dbReference>
<proteinExistence type="predicted"/>
<evidence type="ECO:0000256" key="6">
    <source>
        <dbReference type="SAM" id="Phobius"/>
    </source>
</evidence>
<evidence type="ECO:0000256" key="5">
    <source>
        <dbReference type="ARBA" id="ARBA00023136"/>
    </source>
</evidence>
<dbReference type="Gene3D" id="1.20.1250.20">
    <property type="entry name" value="MFS general substrate transporter like domains"/>
    <property type="match status" value="1"/>
</dbReference>
<evidence type="ECO:0000256" key="4">
    <source>
        <dbReference type="ARBA" id="ARBA00022989"/>
    </source>
</evidence>
<feature type="transmembrane region" description="Helical" evidence="6">
    <location>
        <begin position="368"/>
        <end position="388"/>
    </location>
</feature>
<feature type="transmembrane region" description="Helical" evidence="6">
    <location>
        <begin position="181"/>
        <end position="200"/>
    </location>
</feature>
<evidence type="ECO:0000256" key="3">
    <source>
        <dbReference type="ARBA" id="ARBA00022692"/>
    </source>
</evidence>
<dbReference type="EMBL" id="CP026652">
    <property type="protein sequence ID" value="AVH54665.1"/>
    <property type="molecule type" value="Genomic_DNA"/>
</dbReference>
<evidence type="ECO:0000256" key="1">
    <source>
        <dbReference type="ARBA" id="ARBA00004651"/>
    </source>
</evidence>